<evidence type="ECO:0000256" key="4">
    <source>
        <dbReference type="ARBA" id="ARBA00022741"/>
    </source>
</evidence>
<evidence type="ECO:0000259" key="16">
    <source>
        <dbReference type="PROSITE" id="PS51786"/>
    </source>
</evidence>
<comment type="induction">
    <text evidence="9">By heat shock.</text>
</comment>
<feature type="region of interest" description="Disordered" evidence="15">
    <location>
        <begin position="566"/>
        <end position="585"/>
    </location>
</feature>
<keyword evidence="2 9" id="KW-0963">Cytoplasm</keyword>
<dbReference type="PROSITE" id="PS01046">
    <property type="entry name" value="LON_SER"/>
    <property type="match status" value="1"/>
</dbReference>
<dbReference type="EMBL" id="NIGF01000001">
    <property type="protein sequence ID" value="PQV65329.1"/>
    <property type="molecule type" value="Genomic_DNA"/>
</dbReference>
<dbReference type="Pfam" id="PF22667">
    <property type="entry name" value="Lon_lid"/>
    <property type="match status" value="1"/>
</dbReference>
<evidence type="ECO:0000313" key="19">
    <source>
        <dbReference type="Proteomes" id="UP000237684"/>
    </source>
</evidence>
<dbReference type="PANTHER" id="PTHR10046">
    <property type="entry name" value="ATP DEPENDENT LON PROTEASE FAMILY MEMBER"/>
    <property type="match status" value="1"/>
</dbReference>
<dbReference type="RefSeq" id="WP_105482077.1">
    <property type="nucleotide sequence ID" value="NZ_NIGF01000001.1"/>
</dbReference>
<dbReference type="PROSITE" id="PS51786">
    <property type="entry name" value="LON_PROTEOLYTIC"/>
    <property type="match status" value="1"/>
</dbReference>
<evidence type="ECO:0000256" key="1">
    <source>
        <dbReference type="ARBA" id="ARBA00004496"/>
    </source>
</evidence>
<dbReference type="GO" id="GO:0004252">
    <property type="term" value="F:serine-type endopeptidase activity"/>
    <property type="evidence" value="ECO:0007669"/>
    <property type="project" value="UniProtKB-UniRule"/>
</dbReference>
<evidence type="ECO:0000256" key="14">
    <source>
        <dbReference type="RuleBase" id="RU000591"/>
    </source>
</evidence>
<evidence type="ECO:0000256" key="3">
    <source>
        <dbReference type="ARBA" id="ARBA00022670"/>
    </source>
</evidence>
<dbReference type="GO" id="GO:0004176">
    <property type="term" value="F:ATP-dependent peptidase activity"/>
    <property type="evidence" value="ECO:0007669"/>
    <property type="project" value="UniProtKB-UniRule"/>
</dbReference>
<keyword evidence="6 9" id="KW-0720">Serine protease</keyword>
<dbReference type="Gene3D" id="3.30.230.10">
    <property type="match status" value="1"/>
</dbReference>
<dbReference type="InterPro" id="IPR027065">
    <property type="entry name" value="Lon_Prtase"/>
</dbReference>
<organism evidence="18 19">
    <name type="scientific">Abditibacterium utsteinense</name>
    <dbReference type="NCBI Taxonomy" id="1960156"/>
    <lineage>
        <taxon>Bacteria</taxon>
        <taxon>Pseudomonadati</taxon>
        <taxon>Abditibacteriota</taxon>
        <taxon>Abditibacteriia</taxon>
        <taxon>Abditibacteriales</taxon>
        <taxon>Abditibacteriaceae</taxon>
        <taxon>Abditibacterium</taxon>
    </lineage>
</organism>
<feature type="active site" evidence="9 11">
    <location>
        <position position="698"/>
    </location>
</feature>
<feature type="domain" description="Lon proteolytic" evidence="16">
    <location>
        <begin position="612"/>
        <end position="792"/>
    </location>
</feature>
<dbReference type="Gene3D" id="1.20.58.1480">
    <property type="match status" value="1"/>
</dbReference>
<evidence type="ECO:0000256" key="10">
    <source>
        <dbReference type="PIRNR" id="PIRNR001174"/>
    </source>
</evidence>
<dbReference type="InterPro" id="IPR015947">
    <property type="entry name" value="PUA-like_sf"/>
</dbReference>
<dbReference type="InterPro" id="IPR003959">
    <property type="entry name" value="ATPase_AAA_core"/>
</dbReference>
<dbReference type="GO" id="GO:0005737">
    <property type="term" value="C:cytoplasm"/>
    <property type="evidence" value="ECO:0007669"/>
    <property type="project" value="UniProtKB-SubCell"/>
</dbReference>
<dbReference type="GO" id="GO:0006515">
    <property type="term" value="P:protein quality control for misfolded or incompletely synthesized proteins"/>
    <property type="evidence" value="ECO:0007669"/>
    <property type="project" value="UniProtKB-UniRule"/>
</dbReference>
<evidence type="ECO:0000259" key="17">
    <source>
        <dbReference type="PROSITE" id="PS51787"/>
    </source>
</evidence>
<evidence type="ECO:0000256" key="12">
    <source>
        <dbReference type="PIRSR" id="PIRSR001174-2"/>
    </source>
</evidence>
<comment type="subcellular location">
    <subcellularLocation>
        <location evidence="1 9 10">Cytoplasm</location>
    </subcellularLocation>
</comment>
<dbReference type="Pfam" id="PF00004">
    <property type="entry name" value="AAA"/>
    <property type="match status" value="1"/>
</dbReference>
<keyword evidence="4 9" id="KW-0547">Nucleotide-binding</keyword>
<proteinExistence type="evidence at transcript level"/>
<dbReference type="InterPro" id="IPR027417">
    <property type="entry name" value="P-loop_NTPase"/>
</dbReference>
<keyword evidence="5 9" id="KW-0378">Hydrolase</keyword>
<dbReference type="Gene3D" id="1.10.8.60">
    <property type="match status" value="1"/>
</dbReference>
<evidence type="ECO:0000256" key="6">
    <source>
        <dbReference type="ARBA" id="ARBA00022825"/>
    </source>
</evidence>
<evidence type="ECO:0000256" key="8">
    <source>
        <dbReference type="ARBA" id="ARBA00023016"/>
    </source>
</evidence>
<dbReference type="InterPro" id="IPR003111">
    <property type="entry name" value="Lon_prtase_N"/>
</dbReference>
<evidence type="ECO:0000313" key="18">
    <source>
        <dbReference type="EMBL" id="PQV65329.1"/>
    </source>
</evidence>
<keyword evidence="8 9" id="KW-0346">Stress response</keyword>
<dbReference type="InterPro" id="IPR027543">
    <property type="entry name" value="Lon_bac"/>
</dbReference>
<dbReference type="NCBIfam" id="TIGR00763">
    <property type="entry name" value="lon"/>
    <property type="match status" value="1"/>
</dbReference>
<dbReference type="PRINTS" id="PR00830">
    <property type="entry name" value="ENDOLAPTASE"/>
</dbReference>
<dbReference type="GO" id="GO:0043565">
    <property type="term" value="F:sequence-specific DNA binding"/>
    <property type="evidence" value="ECO:0007669"/>
    <property type="project" value="UniProtKB-UniRule"/>
</dbReference>
<accession>A0A2S8SX49</accession>
<dbReference type="Pfam" id="PF02190">
    <property type="entry name" value="LON_substr_bdg"/>
    <property type="match status" value="1"/>
</dbReference>
<evidence type="ECO:0000256" key="15">
    <source>
        <dbReference type="SAM" id="MobiDB-lite"/>
    </source>
</evidence>
<reference evidence="18 19" key="1">
    <citation type="journal article" date="2018" name="Syst. Appl. Microbiol.">
        <title>Abditibacterium utsteinense sp. nov., the first cultivated member of candidate phylum FBP, isolated from ice-free Antarctic soil samples.</title>
        <authorList>
            <person name="Tahon G."/>
            <person name="Tytgat B."/>
            <person name="Lebbe L."/>
            <person name="Carlier A."/>
            <person name="Willems A."/>
        </authorList>
    </citation>
    <scope>NUCLEOTIDE SEQUENCE [LARGE SCALE GENOMIC DNA]</scope>
    <source>
        <strain evidence="18 19">LMG 29911</strain>
    </source>
</reference>
<dbReference type="SUPFAM" id="SSF88697">
    <property type="entry name" value="PUA domain-like"/>
    <property type="match status" value="1"/>
</dbReference>
<evidence type="ECO:0000256" key="9">
    <source>
        <dbReference type="HAMAP-Rule" id="MF_01973"/>
    </source>
</evidence>
<dbReference type="Gene3D" id="1.20.5.5270">
    <property type="match status" value="1"/>
</dbReference>
<dbReference type="InParanoid" id="A0A2S8SX49"/>
<dbReference type="InterPro" id="IPR004815">
    <property type="entry name" value="Lon_bac/euk-typ"/>
</dbReference>
<sequence length="818" mass="89355">MAENQLPPLPDRLPVVATTNLVLFPFMMAPLAVGRAASLRALDAALAGNRLIALTLQRDENEETPAPESLHEIACAAAIVRMMRLPDGSAQVIVQGLSRLRLSEFQSENEILSAHVENLPDSDVKSAKVTALMQSLLRDFERIVQLSPLLPDEALVAAQAQDEPGKLADFIASAMNIEFPARQELLDELDVQARLEKLAPLVAGEISVLELTDQIQSETRRELDKGQREFLLRSQLREIQKQLGDDGDTGAEIDELRAQIEAAQMPEAALKAATREVDRLSRIPSASPEYSTTRNYLDYLLAVPWSISTEDDLDIRHAAKILNDEHFGLQDVKERVLEYLAIRRLKSDNKGPILCLVGPPGVGKTSLAHSIAHALGRKYVRMALGGVRDEAEIRGHRRTYIGAMPGRIVQGLRDASTNNPVMILDEIDKLGSDNRGDPTSALLEVLDPQQNSGFRDHYLEVPVDLSKVMFITTANVLDTIPGPLRDRMEIVHIPGYTEAEKVSIARRYLLPRQKIENGLQDEDVSLTDETLSAIVRGYTREAGVRNLEREIGTVCRKIARKISENLAKNAKKSSAKSPKPRKRAPAKLRVLKSSLETYLGPIKFQPEMGNRVPQIGVATGLAWTPMGGEILFIETAKMPGSGLTMTGQLGDVMKESAQIAYDFLRSHTADLNLPEDCGGTCGIHIHVPAGAIPKDGPSAGVAMTCALASLISGRPMRHDIALTGEVTLTGRVLPVGGVKEKVLAARQAGIKTLVLPERNQADVKEIPLDAQRELTFHFVSDVREALKIVLLDKDAKSTKNEALNQTTPLEQDTAAAAS</sequence>
<dbReference type="SUPFAM" id="SSF52540">
    <property type="entry name" value="P-loop containing nucleoside triphosphate hydrolases"/>
    <property type="match status" value="1"/>
</dbReference>
<dbReference type="SUPFAM" id="SSF54211">
    <property type="entry name" value="Ribosomal protein S5 domain 2-like"/>
    <property type="match status" value="1"/>
</dbReference>
<dbReference type="FunFam" id="1.20.5.5270:FF:000002">
    <property type="entry name" value="Lon protease homolog"/>
    <property type="match status" value="1"/>
</dbReference>
<dbReference type="FunFam" id="3.40.50.300:FF:000382">
    <property type="entry name" value="Lon protease homolog 2, peroxisomal"/>
    <property type="match status" value="1"/>
</dbReference>
<feature type="domain" description="Lon N-terminal" evidence="17">
    <location>
        <begin position="13"/>
        <end position="206"/>
    </location>
</feature>
<dbReference type="GO" id="GO:0034605">
    <property type="term" value="P:cellular response to heat"/>
    <property type="evidence" value="ECO:0007669"/>
    <property type="project" value="UniProtKB-UniRule"/>
</dbReference>
<keyword evidence="7 9" id="KW-0067">ATP-binding</keyword>
<comment type="similarity">
    <text evidence="9 10 13 14">Belongs to the peptidase S16 family.</text>
</comment>
<evidence type="ECO:0000256" key="11">
    <source>
        <dbReference type="PIRSR" id="PIRSR001174-1"/>
    </source>
</evidence>
<dbReference type="AlphaFoldDB" id="A0A2S8SX49"/>
<dbReference type="Gene3D" id="2.30.130.40">
    <property type="entry name" value="LON domain-like"/>
    <property type="match status" value="1"/>
</dbReference>
<evidence type="ECO:0000256" key="5">
    <source>
        <dbReference type="ARBA" id="ARBA00022801"/>
    </source>
</evidence>
<dbReference type="Gene3D" id="3.40.50.300">
    <property type="entry name" value="P-loop containing nucleotide triphosphate hydrolases"/>
    <property type="match status" value="1"/>
</dbReference>
<gene>
    <name evidence="9" type="primary">lon</name>
    <name evidence="18" type="ORF">B1R32_10168</name>
</gene>
<evidence type="ECO:0000256" key="7">
    <source>
        <dbReference type="ARBA" id="ARBA00022840"/>
    </source>
</evidence>
<comment type="function">
    <text evidence="9">ATP-dependent serine protease that mediates the selective degradation of mutant and abnormal proteins as well as certain short-lived regulatory proteins. Required for cellular homeostasis and for survival from DNA damage and developmental changes induced by stress. Degrades polypeptides processively to yield small peptide fragments that are 5 to 10 amino acids long. Binds to DNA in a double-stranded, site-specific manner.</text>
</comment>
<dbReference type="InterPro" id="IPR046336">
    <property type="entry name" value="Lon_prtase_N_sf"/>
</dbReference>
<feature type="binding site" evidence="9 12">
    <location>
        <begin position="358"/>
        <end position="365"/>
    </location>
    <ligand>
        <name>ATP</name>
        <dbReference type="ChEBI" id="CHEBI:30616"/>
    </ligand>
</feature>
<feature type="compositionally biased region" description="Basic residues" evidence="15">
    <location>
        <begin position="569"/>
        <end position="585"/>
    </location>
</feature>
<dbReference type="CDD" id="cd19500">
    <property type="entry name" value="RecA-like_Lon"/>
    <property type="match status" value="1"/>
</dbReference>
<dbReference type="InterPro" id="IPR054594">
    <property type="entry name" value="Lon_lid"/>
</dbReference>
<dbReference type="PIRSF" id="PIRSF001174">
    <property type="entry name" value="Lon_proteas"/>
    <property type="match status" value="1"/>
</dbReference>
<dbReference type="InterPro" id="IPR020568">
    <property type="entry name" value="Ribosomal_Su5_D2-typ_SF"/>
</dbReference>
<evidence type="ECO:0000256" key="2">
    <source>
        <dbReference type="ARBA" id="ARBA00022490"/>
    </source>
</evidence>
<dbReference type="SMART" id="SM00464">
    <property type="entry name" value="LON"/>
    <property type="match status" value="1"/>
</dbReference>
<dbReference type="InterPro" id="IPR014721">
    <property type="entry name" value="Ribsml_uS5_D2-typ_fold_subgr"/>
</dbReference>
<feature type="active site" evidence="9 11">
    <location>
        <position position="741"/>
    </location>
</feature>
<dbReference type="HAMAP" id="MF_01973">
    <property type="entry name" value="lon_bact"/>
    <property type="match status" value="1"/>
</dbReference>
<comment type="catalytic activity">
    <reaction evidence="9 10 13">
        <text>Hydrolysis of proteins in presence of ATP.</text>
        <dbReference type="EC" id="3.4.21.53"/>
    </reaction>
</comment>
<dbReference type="InterPro" id="IPR008268">
    <property type="entry name" value="Peptidase_S16_AS"/>
</dbReference>
<dbReference type="InterPro" id="IPR003593">
    <property type="entry name" value="AAA+_ATPase"/>
</dbReference>
<dbReference type="PROSITE" id="PS51787">
    <property type="entry name" value="LON_N"/>
    <property type="match status" value="1"/>
</dbReference>
<protein>
    <recommendedName>
        <fullName evidence="9 10">Lon protease</fullName>
        <ecNumber evidence="9 10">3.4.21.53</ecNumber>
    </recommendedName>
    <alternativeName>
        <fullName evidence="9">ATP-dependent protease La</fullName>
    </alternativeName>
</protein>
<keyword evidence="3 9" id="KW-0645">Protease</keyword>
<keyword evidence="19" id="KW-1185">Reference proteome</keyword>
<dbReference type="EC" id="3.4.21.53" evidence="9 10"/>
<dbReference type="GO" id="GO:0005524">
    <property type="term" value="F:ATP binding"/>
    <property type="evidence" value="ECO:0007669"/>
    <property type="project" value="UniProtKB-UniRule"/>
</dbReference>
<comment type="subunit">
    <text evidence="9 10">Homohexamer. Organized in a ring with a central cavity.</text>
</comment>
<dbReference type="OrthoDB" id="9803599at2"/>
<dbReference type="GO" id="GO:0016887">
    <property type="term" value="F:ATP hydrolysis activity"/>
    <property type="evidence" value="ECO:0007669"/>
    <property type="project" value="UniProtKB-UniRule"/>
</dbReference>
<dbReference type="Pfam" id="PF05362">
    <property type="entry name" value="Lon_C"/>
    <property type="match status" value="1"/>
</dbReference>
<dbReference type="InterPro" id="IPR008269">
    <property type="entry name" value="Lon_proteolytic"/>
</dbReference>
<comment type="caution">
    <text evidence="18">The sequence shown here is derived from an EMBL/GenBank/DDBJ whole genome shotgun (WGS) entry which is preliminary data.</text>
</comment>
<dbReference type="SMART" id="SM00382">
    <property type="entry name" value="AAA"/>
    <property type="match status" value="1"/>
</dbReference>
<evidence type="ECO:0000256" key="13">
    <source>
        <dbReference type="PROSITE-ProRule" id="PRU01122"/>
    </source>
</evidence>
<name>A0A2S8SX49_9BACT</name>
<dbReference type="Proteomes" id="UP000237684">
    <property type="component" value="Unassembled WGS sequence"/>
</dbReference>